<accession>J9A8G6</accession>
<dbReference type="AlphaFoldDB" id="J9A8G6"/>
<dbReference type="EMBL" id="ADBV01022986">
    <property type="protein sequence ID" value="EJW70220.1"/>
    <property type="molecule type" value="Genomic_DNA"/>
</dbReference>
<name>J9A8G6_WUCBA</name>
<comment type="caution">
    <text evidence="2">The sequence shown here is derived from an EMBL/GenBank/DDBJ whole genome shotgun (WGS) entry which is preliminary data.</text>
</comment>
<reference evidence="3" key="1">
    <citation type="submission" date="2012-08" db="EMBL/GenBank/DDBJ databases">
        <title>The Genome Sequence of Wuchereria bancrofti.</title>
        <authorList>
            <person name="Nutman T.B."/>
            <person name="Fink D.L."/>
            <person name="Russ C."/>
            <person name="Young S."/>
            <person name="Zeng Q."/>
            <person name="Koehrsen M."/>
            <person name="Alvarado L."/>
            <person name="Berlin A."/>
            <person name="Chapman S.B."/>
            <person name="Chen Z."/>
            <person name="Freedman E."/>
            <person name="Gellesch M."/>
            <person name="Goldberg J."/>
            <person name="Griggs A."/>
            <person name="Gujja S."/>
            <person name="Heilman E.R."/>
            <person name="Heiman D."/>
            <person name="Hepburn T."/>
            <person name="Howarth C."/>
            <person name="Jen D."/>
            <person name="Larson L."/>
            <person name="Lewis B."/>
            <person name="Mehta T."/>
            <person name="Park D."/>
            <person name="Pearson M."/>
            <person name="Roberts A."/>
            <person name="Saif S."/>
            <person name="Shea T."/>
            <person name="Shenoy N."/>
            <person name="Sisk P."/>
            <person name="Stolte C."/>
            <person name="Sykes S."/>
            <person name="Walk T."/>
            <person name="White J."/>
            <person name="Yandava C."/>
            <person name="Haas B."/>
            <person name="Henn M.R."/>
            <person name="Nusbaum C."/>
            <person name="Birren B."/>
        </authorList>
    </citation>
    <scope>NUCLEOTIDE SEQUENCE [LARGE SCALE GENOMIC DNA]</scope>
    <source>
        <strain evidence="3">NA</strain>
    </source>
</reference>
<feature type="region of interest" description="Disordered" evidence="1">
    <location>
        <begin position="16"/>
        <end position="53"/>
    </location>
</feature>
<evidence type="ECO:0000256" key="1">
    <source>
        <dbReference type="SAM" id="MobiDB-lite"/>
    </source>
</evidence>
<proteinExistence type="predicted"/>
<evidence type="ECO:0000313" key="2">
    <source>
        <dbReference type="EMBL" id="EJW70220.1"/>
    </source>
</evidence>
<protein>
    <submittedName>
        <fullName evidence="2">Uncharacterized protein</fullName>
    </submittedName>
</protein>
<sequence>MPTEKSIKAVNGAWLTEGTQGDTGRDLPPVVSGNHSSSKLLHAEDNSKRNGHGIFSDVAEFV</sequence>
<dbReference type="Proteomes" id="UP000004810">
    <property type="component" value="Unassembled WGS sequence"/>
</dbReference>
<gene>
    <name evidence="2" type="ORF">WUBG_18873</name>
</gene>
<evidence type="ECO:0000313" key="3">
    <source>
        <dbReference type="Proteomes" id="UP000004810"/>
    </source>
</evidence>
<organism evidence="2 3">
    <name type="scientific">Wuchereria bancrofti</name>
    <dbReference type="NCBI Taxonomy" id="6293"/>
    <lineage>
        <taxon>Eukaryota</taxon>
        <taxon>Metazoa</taxon>
        <taxon>Ecdysozoa</taxon>
        <taxon>Nematoda</taxon>
        <taxon>Chromadorea</taxon>
        <taxon>Rhabditida</taxon>
        <taxon>Spirurina</taxon>
        <taxon>Spiruromorpha</taxon>
        <taxon>Filarioidea</taxon>
        <taxon>Onchocercidae</taxon>
        <taxon>Wuchereria</taxon>
    </lineage>
</organism>